<dbReference type="CDD" id="cd04301">
    <property type="entry name" value="NAT_SF"/>
    <property type="match status" value="1"/>
</dbReference>
<dbReference type="SUPFAM" id="SSF55729">
    <property type="entry name" value="Acyl-CoA N-acyltransferases (Nat)"/>
    <property type="match status" value="1"/>
</dbReference>
<organism evidence="2 3">
    <name type="scientific">Bifidobacterium amazonense</name>
    <dbReference type="NCBI Taxonomy" id="2809027"/>
    <lineage>
        <taxon>Bacteria</taxon>
        <taxon>Bacillati</taxon>
        <taxon>Actinomycetota</taxon>
        <taxon>Actinomycetes</taxon>
        <taxon>Bifidobacteriales</taxon>
        <taxon>Bifidobacteriaceae</taxon>
        <taxon>Bifidobacterium</taxon>
    </lineage>
</organism>
<keyword evidence="3" id="KW-1185">Reference proteome</keyword>
<protein>
    <submittedName>
        <fullName evidence="2">GNAT family N-acetyltransferase</fullName>
    </submittedName>
</protein>
<gene>
    <name evidence="2" type="ORF">JS533_010615</name>
</gene>
<name>A0ABS9VXC5_9BIFI</name>
<dbReference type="PANTHER" id="PTHR43451:SF1">
    <property type="entry name" value="ACETYLTRANSFERASE"/>
    <property type="match status" value="1"/>
</dbReference>
<sequence length="154" mass="17502">MSVTIREYRPDDAAATMRVFRRAVAGIASRDYDDEQIRVWSDHTGTPAAWNGRRMAAHTWVAERQGEVIGFIDVDDAGYVDMLFVDPACARQGVAARLFDQVERFAAEHGFERFTVHASITARRFFASRGFRTVKTRHPMIDGVVFTNYLMARP</sequence>
<dbReference type="Pfam" id="PF13673">
    <property type="entry name" value="Acetyltransf_10"/>
    <property type="match status" value="1"/>
</dbReference>
<reference evidence="2 3" key="2">
    <citation type="journal article" date="2021" name="Syst. Appl. Microbiol.">
        <title>Phylogenetic classification of ten novel species belonging to the genus Bifidobacterium comprising B. phasiani sp. nov., B. pongonis sp. nov., B. saguinibicoloris sp. nov., B. colobi sp. nov., B. simiiventris sp. nov., B. santillanense sp. nov., B. miconis sp. nov., B. amazonense sp. nov., B. pluvialisilvae sp. nov., and B. miconisargentati sp. nov.</title>
        <authorList>
            <person name="Lugli G.A."/>
            <person name="Calvete-Torre I."/>
            <person name="Alessandri G."/>
            <person name="Milani C."/>
            <person name="Turroni F."/>
            <person name="Laiolo P."/>
            <person name="Ossiprandi M.C."/>
            <person name="Margolles A."/>
            <person name="Ruiz L."/>
            <person name="Ventura M."/>
        </authorList>
    </citation>
    <scope>NUCLEOTIDE SEQUENCE [LARGE SCALE GENOMIC DNA]</scope>
    <source>
        <strain evidence="2 3">MA1</strain>
    </source>
</reference>
<dbReference type="RefSeq" id="WP_241514470.1">
    <property type="nucleotide sequence ID" value="NZ_JAFEJT020000052.1"/>
</dbReference>
<dbReference type="InterPro" id="IPR016181">
    <property type="entry name" value="Acyl_CoA_acyltransferase"/>
</dbReference>
<feature type="domain" description="N-acetyltransferase" evidence="1">
    <location>
        <begin position="3"/>
        <end position="154"/>
    </location>
</feature>
<reference evidence="2 3" key="1">
    <citation type="journal article" date="2021" name="Environ. Microbiol.">
        <title>Genetic insights into the dark matter of the mammalian gut microbiota through targeted genome reconstruction.</title>
        <authorList>
            <person name="Lugli G.A."/>
            <person name="Alessandri G."/>
            <person name="Milani C."/>
            <person name="Viappiani A."/>
            <person name="Fontana F."/>
            <person name="Tarracchini C."/>
            <person name="Mancabelli L."/>
            <person name="Argentini C."/>
            <person name="Ruiz L."/>
            <person name="Margolles A."/>
            <person name="van Sinderen D."/>
            <person name="Turroni F."/>
            <person name="Ventura M."/>
        </authorList>
    </citation>
    <scope>NUCLEOTIDE SEQUENCE [LARGE SCALE GENOMIC DNA]</scope>
    <source>
        <strain evidence="2 3">MA1</strain>
    </source>
</reference>
<dbReference type="PANTHER" id="PTHR43451">
    <property type="entry name" value="ACETYLTRANSFERASE (GNAT) FAMILY PROTEIN"/>
    <property type="match status" value="1"/>
</dbReference>
<proteinExistence type="predicted"/>
<dbReference type="Proteomes" id="UP000710815">
    <property type="component" value="Unassembled WGS sequence"/>
</dbReference>
<dbReference type="PROSITE" id="PS51186">
    <property type="entry name" value="GNAT"/>
    <property type="match status" value="1"/>
</dbReference>
<evidence type="ECO:0000313" key="2">
    <source>
        <dbReference type="EMBL" id="MCH9276718.1"/>
    </source>
</evidence>
<dbReference type="InterPro" id="IPR000182">
    <property type="entry name" value="GNAT_dom"/>
</dbReference>
<comment type="caution">
    <text evidence="2">The sequence shown here is derived from an EMBL/GenBank/DDBJ whole genome shotgun (WGS) entry which is preliminary data.</text>
</comment>
<accession>A0ABS9VXC5</accession>
<dbReference type="InterPro" id="IPR052564">
    <property type="entry name" value="N-acetyltrans/Recomb-assoc"/>
</dbReference>
<evidence type="ECO:0000313" key="3">
    <source>
        <dbReference type="Proteomes" id="UP000710815"/>
    </source>
</evidence>
<dbReference type="Gene3D" id="3.40.630.30">
    <property type="match status" value="1"/>
</dbReference>
<dbReference type="EMBL" id="JAFEJT020000052">
    <property type="protein sequence ID" value="MCH9276718.1"/>
    <property type="molecule type" value="Genomic_DNA"/>
</dbReference>
<evidence type="ECO:0000259" key="1">
    <source>
        <dbReference type="PROSITE" id="PS51186"/>
    </source>
</evidence>